<dbReference type="OrthoDB" id="9798629at2"/>
<organism evidence="9 10">
    <name type="scientific">Hylemonella gracilis str. Niagara R</name>
    <dbReference type="NCBI Taxonomy" id="1458275"/>
    <lineage>
        <taxon>Bacteria</taxon>
        <taxon>Pseudomonadati</taxon>
        <taxon>Pseudomonadota</taxon>
        <taxon>Betaproteobacteria</taxon>
        <taxon>Burkholderiales</taxon>
        <taxon>Comamonadaceae</taxon>
        <taxon>Hylemonella</taxon>
    </lineage>
</organism>
<accession>A0A016XG44</accession>
<evidence type="ECO:0000313" key="10">
    <source>
        <dbReference type="Proteomes" id="UP000023268"/>
    </source>
</evidence>
<gene>
    <name evidence="9" type="ORF">AZ34_07260</name>
</gene>
<evidence type="ECO:0000256" key="7">
    <source>
        <dbReference type="RuleBase" id="RU003879"/>
    </source>
</evidence>
<keyword evidence="7" id="KW-0653">Protein transport</keyword>
<comment type="caution">
    <text evidence="9">The sequence shown here is derived from an EMBL/GenBank/DDBJ whole genome shotgun (WGS) entry which is preliminary data.</text>
</comment>
<dbReference type="eggNOG" id="COG0848">
    <property type="taxonomic scope" value="Bacteria"/>
</dbReference>
<dbReference type="PANTHER" id="PTHR30558:SF7">
    <property type="entry name" value="TOL-PAL SYSTEM PROTEIN TOLR"/>
    <property type="match status" value="1"/>
</dbReference>
<keyword evidence="6 8" id="KW-0472">Membrane</keyword>
<evidence type="ECO:0000256" key="8">
    <source>
        <dbReference type="SAM" id="Phobius"/>
    </source>
</evidence>
<protein>
    <submittedName>
        <fullName evidence="9">Biopolymer transporter ExbD</fullName>
    </submittedName>
</protein>
<keyword evidence="7" id="KW-0813">Transport</keyword>
<evidence type="ECO:0000256" key="5">
    <source>
        <dbReference type="ARBA" id="ARBA00022989"/>
    </source>
</evidence>
<keyword evidence="5 8" id="KW-1133">Transmembrane helix</keyword>
<dbReference type="GO" id="GO:0022857">
    <property type="term" value="F:transmembrane transporter activity"/>
    <property type="evidence" value="ECO:0007669"/>
    <property type="project" value="InterPro"/>
</dbReference>
<reference evidence="9 10" key="1">
    <citation type="submission" date="2014-02" db="EMBL/GenBank/DDBJ databases">
        <title>Draft Genome of Hylemonella gracilis isolated from the Niagara River.</title>
        <authorList>
            <person name="Pawlowski D.R."/>
            <person name="Koudelka G.B."/>
        </authorList>
    </citation>
    <scope>NUCLEOTIDE SEQUENCE [LARGE SCALE GENOMIC DNA]</scope>
    <source>
        <strain evidence="9 10">Niagara R</strain>
    </source>
</reference>
<keyword evidence="3" id="KW-1003">Cell membrane</keyword>
<dbReference type="GO" id="GO:0005886">
    <property type="term" value="C:plasma membrane"/>
    <property type="evidence" value="ECO:0007669"/>
    <property type="project" value="UniProtKB-SubCell"/>
</dbReference>
<keyword evidence="4 7" id="KW-0812">Transmembrane</keyword>
<dbReference type="Pfam" id="PF02472">
    <property type="entry name" value="ExbD"/>
    <property type="match status" value="1"/>
</dbReference>
<dbReference type="AlphaFoldDB" id="A0A016XG44"/>
<evidence type="ECO:0000256" key="6">
    <source>
        <dbReference type="ARBA" id="ARBA00023136"/>
    </source>
</evidence>
<dbReference type="PANTHER" id="PTHR30558">
    <property type="entry name" value="EXBD MEMBRANE COMPONENT OF PMF-DRIVEN MACROMOLECULE IMPORT SYSTEM"/>
    <property type="match status" value="1"/>
</dbReference>
<dbReference type="RefSeq" id="WP_035606435.1">
    <property type="nucleotide sequence ID" value="NZ_JEMG01000001.1"/>
</dbReference>
<dbReference type="Gene3D" id="3.30.420.270">
    <property type="match status" value="1"/>
</dbReference>
<name>A0A016XG44_9BURK</name>
<dbReference type="Proteomes" id="UP000023268">
    <property type="component" value="Unassembled WGS sequence"/>
</dbReference>
<dbReference type="InterPro" id="IPR003400">
    <property type="entry name" value="ExbD"/>
</dbReference>
<evidence type="ECO:0000256" key="2">
    <source>
        <dbReference type="ARBA" id="ARBA00005811"/>
    </source>
</evidence>
<dbReference type="EMBL" id="JEMG01000001">
    <property type="protein sequence ID" value="EYC50890.1"/>
    <property type="molecule type" value="Genomic_DNA"/>
</dbReference>
<dbReference type="STRING" id="1458275.AZ34_07260"/>
<evidence type="ECO:0000313" key="9">
    <source>
        <dbReference type="EMBL" id="EYC50890.1"/>
    </source>
</evidence>
<comment type="subcellular location">
    <subcellularLocation>
        <location evidence="1">Cell membrane</location>
        <topology evidence="1">Single-pass membrane protein</topology>
    </subcellularLocation>
    <subcellularLocation>
        <location evidence="7">Cell membrane</location>
        <topology evidence="7">Single-pass type II membrane protein</topology>
    </subcellularLocation>
</comment>
<comment type="similarity">
    <text evidence="2 7">Belongs to the ExbD/TolR family.</text>
</comment>
<evidence type="ECO:0000256" key="4">
    <source>
        <dbReference type="ARBA" id="ARBA00022692"/>
    </source>
</evidence>
<dbReference type="GO" id="GO:0015031">
    <property type="term" value="P:protein transport"/>
    <property type="evidence" value="ECO:0007669"/>
    <property type="project" value="UniProtKB-KW"/>
</dbReference>
<feature type="transmembrane region" description="Helical" evidence="8">
    <location>
        <begin position="21"/>
        <end position="40"/>
    </location>
</feature>
<sequence length="144" mass="15598">MPGVAHRGRGRRTINEINMVPFIDVMLVLLIIFMVTAPLITPSVVALPSVSRAAPSPTQVIEVIVNKDETLRLRIRDDTRTVRLDELAANVLSAQGQVQGTESGNSAVVISADKNVKYEAVVKVMDTLQRAGVQRVGLSVQTAR</sequence>
<evidence type="ECO:0000256" key="1">
    <source>
        <dbReference type="ARBA" id="ARBA00004162"/>
    </source>
</evidence>
<proteinExistence type="inferred from homology"/>
<evidence type="ECO:0000256" key="3">
    <source>
        <dbReference type="ARBA" id="ARBA00022475"/>
    </source>
</evidence>